<feature type="transmembrane region" description="Helical" evidence="8">
    <location>
        <begin position="392"/>
        <end position="415"/>
    </location>
</feature>
<evidence type="ECO:0000313" key="9">
    <source>
        <dbReference type="EMBL" id="RXZ34356.1"/>
    </source>
</evidence>
<reference evidence="9 10" key="1">
    <citation type="submission" date="2019-01" db="EMBL/GenBank/DDBJ databases">
        <title>Sphingomonas mucosissima sp. nov. and Sphingomonas desiccabilis sp. nov., from biological soil crusts in the Colorado Plateau, USA.</title>
        <authorList>
            <person name="Zhu D."/>
        </authorList>
    </citation>
    <scope>NUCLEOTIDE SEQUENCE [LARGE SCALE GENOMIC DNA]</scope>
    <source>
        <strain evidence="9 10">CP1D</strain>
    </source>
</reference>
<feature type="transmembrane region" description="Helical" evidence="8">
    <location>
        <begin position="136"/>
        <end position="159"/>
    </location>
</feature>
<sequence>MVVEPVRSRIRHRAPKLGGVGHGHRGCRGRDRGHDHGTICRARTRVVRLLLAGLLVGQQRLSGRAGHPAPAAAADRRRRSVSGERRPGNHGAEPHRATPRPRGPGVLACAGYTALAYLAVGLPLAVLPVWTVRAGFGPTVAGLVVSAQYLATTISRGLVGPMIDRSGPRCGVLLGFLCCAASGLATILAFQLSSSGMALGIVVVGRMLLGVGESLVSTSAMVWGILRVGDASAARMISWNGIATYGAIAAGAPIGVLVQGIGGFTLLAAVMLFTGVAGYALARPQPATRAPAALRLPMRRVFTRVLPLGAALALATMGFGVVTTFITLFFVASGWQDGWMAFTAFGCAFVASRLLFASGVTSGTGLRIAARSLALEIGGLLLICLSNDPASAVAGAAITGFGFAMIFPALGVLVIERVPPQSRGAAIGAFALFVDLALGLAGPLAGALAERSTFAAPFAAAAVCALLALCLVQWLRRSSTRARA</sequence>
<feature type="region of interest" description="Disordered" evidence="7">
    <location>
        <begin position="63"/>
        <end position="102"/>
    </location>
</feature>
<dbReference type="GO" id="GO:0005886">
    <property type="term" value="C:plasma membrane"/>
    <property type="evidence" value="ECO:0007669"/>
    <property type="project" value="UniProtKB-SubCell"/>
</dbReference>
<feature type="compositionally biased region" description="Low complexity" evidence="7">
    <location>
        <begin position="63"/>
        <end position="73"/>
    </location>
</feature>
<dbReference type="GO" id="GO:0022857">
    <property type="term" value="F:transmembrane transporter activity"/>
    <property type="evidence" value="ECO:0007669"/>
    <property type="project" value="InterPro"/>
</dbReference>
<evidence type="ECO:0000256" key="7">
    <source>
        <dbReference type="SAM" id="MobiDB-lite"/>
    </source>
</evidence>
<feature type="transmembrane region" description="Helical" evidence="8">
    <location>
        <begin position="427"/>
        <end position="448"/>
    </location>
</feature>
<evidence type="ECO:0000313" key="10">
    <source>
        <dbReference type="Proteomes" id="UP000292347"/>
    </source>
</evidence>
<evidence type="ECO:0000256" key="1">
    <source>
        <dbReference type="ARBA" id="ARBA00004651"/>
    </source>
</evidence>
<comment type="subcellular location">
    <subcellularLocation>
        <location evidence="1">Cell membrane</location>
        <topology evidence="1">Multi-pass membrane protein</topology>
    </subcellularLocation>
</comment>
<feature type="transmembrane region" description="Helical" evidence="8">
    <location>
        <begin position="264"/>
        <end position="282"/>
    </location>
</feature>
<keyword evidence="6 8" id="KW-0472">Membrane</keyword>
<dbReference type="OrthoDB" id="322544at2"/>
<evidence type="ECO:0000256" key="4">
    <source>
        <dbReference type="ARBA" id="ARBA00022692"/>
    </source>
</evidence>
<dbReference type="AlphaFoldDB" id="A0A4Q2IVA4"/>
<keyword evidence="4 8" id="KW-0812">Transmembrane</keyword>
<feature type="compositionally biased region" description="Basic and acidic residues" evidence="7">
    <location>
        <begin position="81"/>
        <end position="96"/>
    </location>
</feature>
<evidence type="ECO:0000256" key="6">
    <source>
        <dbReference type="ARBA" id="ARBA00023136"/>
    </source>
</evidence>
<name>A0A4Q2IVA4_9SPHN</name>
<feature type="transmembrane region" description="Helical" evidence="8">
    <location>
        <begin position="171"/>
        <end position="192"/>
    </location>
</feature>
<keyword evidence="2" id="KW-0813">Transport</keyword>
<proteinExistence type="predicted"/>
<dbReference type="PANTHER" id="PTHR23517">
    <property type="entry name" value="RESISTANCE PROTEIN MDTM, PUTATIVE-RELATED-RELATED"/>
    <property type="match status" value="1"/>
</dbReference>
<dbReference type="Pfam" id="PF07690">
    <property type="entry name" value="MFS_1"/>
    <property type="match status" value="2"/>
</dbReference>
<keyword evidence="10" id="KW-1185">Reference proteome</keyword>
<gene>
    <name evidence="9" type="ORF">EO081_01270</name>
</gene>
<feature type="transmembrane region" description="Helical" evidence="8">
    <location>
        <begin position="106"/>
        <end position="130"/>
    </location>
</feature>
<evidence type="ECO:0000256" key="8">
    <source>
        <dbReference type="SAM" id="Phobius"/>
    </source>
</evidence>
<dbReference type="NCBIfam" id="NF003477">
    <property type="entry name" value="PRK05122.1"/>
    <property type="match status" value="1"/>
</dbReference>
<dbReference type="InterPro" id="IPR011701">
    <property type="entry name" value="MFS"/>
</dbReference>
<dbReference type="InterPro" id="IPR036259">
    <property type="entry name" value="MFS_trans_sf"/>
</dbReference>
<dbReference type="EMBL" id="SDPT01000001">
    <property type="protein sequence ID" value="RXZ34356.1"/>
    <property type="molecule type" value="Genomic_DNA"/>
</dbReference>
<feature type="transmembrane region" description="Helical" evidence="8">
    <location>
        <begin position="368"/>
        <end position="386"/>
    </location>
</feature>
<accession>A0A4Q2IVA4</accession>
<feature type="transmembrane region" description="Helical" evidence="8">
    <location>
        <begin position="338"/>
        <end position="356"/>
    </location>
</feature>
<feature type="transmembrane region" description="Helical" evidence="8">
    <location>
        <begin position="198"/>
        <end position="225"/>
    </location>
</feature>
<dbReference type="Gene3D" id="1.20.1250.20">
    <property type="entry name" value="MFS general substrate transporter like domains"/>
    <property type="match status" value="1"/>
</dbReference>
<keyword evidence="3" id="KW-1003">Cell membrane</keyword>
<dbReference type="Proteomes" id="UP000292347">
    <property type="component" value="Unassembled WGS sequence"/>
</dbReference>
<keyword evidence="5 8" id="KW-1133">Transmembrane helix</keyword>
<evidence type="ECO:0000256" key="3">
    <source>
        <dbReference type="ARBA" id="ARBA00022475"/>
    </source>
</evidence>
<feature type="region of interest" description="Disordered" evidence="7">
    <location>
        <begin position="15"/>
        <end position="34"/>
    </location>
</feature>
<dbReference type="PANTHER" id="PTHR23517:SF13">
    <property type="entry name" value="MAJOR FACILITATOR SUPERFAMILY MFS_1"/>
    <property type="match status" value="1"/>
</dbReference>
<comment type="caution">
    <text evidence="9">The sequence shown here is derived from an EMBL/GenBank/DDBJ whole genome shotgun (WGS) entry which is preliminary data.</text>
</comment>
<evidence type="ECO:0000256" key="2">
    <source>
        <dbReference type="ARBA" id="ARBA00022448"/>
    </source>
</evidence>
<feature type="transmembrane region" description="Helical" evidence="8">
    <location>
        <begin position="305"/>
        <end position="332"/>
    </location>
</feature>
<feature type="transmembrane region" description="Helical" evidence="8">
    <location>
        <begin position="454"/>
        <end position="475"/>
    </location>
</feature>
<evidence type="ECO:0000256" key="5">
    <source>
        <dbReference type="ARBA" id="ARBA00022989"/>
    </source>
</evidence>
<protein>
    <submittedName>
        <fullName evidence="9">MFS transporter</fullName>
    </submittedName>
</protein>
<dbReference type="InterPro" id="IPR050171">
    <property type="entry name" value="MFS_Transporters"/>
</dbReference>
<dbReference type="SUPFAM" id="SSF103473">
    <property type="entry name" value="MFS general substrate transporter"/>
    <property type="match status" value="1"/>
</dbReference>
<feature type="transmembrane region" description="Helical" evidence="8">
    <location>
        <begin position="237"/>
        <end position="258"/>
    </location>
</feature>
<organism evidence="9 10">
    <name type="scientific">Sphingomonas desiccabilis</name>
    <dbReference type="NCBI Taxonomy" id="429134"/>
    <lineage>
        <taxon>Bacteria</taxon>
        <taxon>Pseudomonadati</taxon>
        <taxon>Pseudomonadota</taxon>
        <taxon>Alphaproteobacteria</taxon>
        <taxon>Sphingomonadales</taxon>
        <taxon>Sphingomonadaceae</taxon>
        <taxon>Sphingomonas</taxon>
    </lineage>
</organism>